<dbReference type="AlphaFoldDB" id="A0A0L7T835"/>
<dbReference type="RefSeq" id="WP_052898098.1">
    <property type="nucleotide sequence ID" value="NZ_JRXE01000005.1"/>
</dbReference>
<dbReference type="OrthoDB" id="7210452at2"/>
<name>A0A0L7T835_9GAMM</name>
<evidence type="ECO:0000313" key="8">
    <source>
        <dbReference type="Proteomes" id="UP000037088"/>
    </source>
</evidence>
<feature type="signal peptide" evidence="3">
    <location>
        <begin position="1"/>
        <end position="25"/>
    </location>
</feature>
<dbReference type="PATRIC" id="fig|1560201.3.peg.999"/>
<dbReference type="STRING" id="1560201.NG42_04635"/>
<dbReference type="EMBL" id="JRXF01000005">
    <property type="protein sequence ID" value="KOC94513.1"/>
    <property type="molecule type" value="Genomic_DNA"/>
</dbReference>
<evidence type="ECO:0000256" key="2">
    <source>
        <dbReference type="ARBA" id="ARBA00023239"/>
    </source>
</evidence>
<keyword evidence="2 5" id="KW-0456">Lyase</keyword>
<evidence type="ECO:0000313" key="6">
    <source>
        <dbReference type="EMBL" id="KOC94513.1"/>
    </source>
</evidence>
<dbReference type="Proteomes" id="UP000037088">
    <property type="component" value="Unassembled WGS sequence"/>
</dbReference>
<gene>
    <name evidence="5" type="ORF">NG42_04635</name>
    <name evidence="6" type="ORF">NG43_04865</name>
</gene>
<dbReference type="Gene3D" id="1.50.10.100">
    <property type="entry name" value="Chondroitin AC/alginate lyase"/>
    <property type="match status" value="1"/>
</dbReference>
<protein>
    <submittedName>
        <fullName evidence="5">Alginate lyase</fullName>
    </submittedName>
</protein>
<accession>A0A0L7T835</accession>
<dbReference type="GO" id="GO:0042597">
    <property type="term" value="C:periplasmic space"/>
    <property type="evidence" value="ECO:0007669"/>
    <property type="project" value="InterPro"/>
</dbReference>
<dbReference type="SUPFAM" id="SSF48230">
    <property type="entry name" value="Chondroitin AC/alginate lyase"/>
    <property type="match status" value="1"/>
</dbReference>
<feature type="domain" description="Alginate lyase" evidence="4">
    <location>
        <begin position="73"/>
        <end position="354"/>
    </location>
</feature>
<dbReference type="GO" id="GO:0016829">
    <property type="term" value="F:lyase activity"/>
    <property type="evidence" value="ECO:0007669"/>
    <property type="project" value="UniProtKB-KW"/>
</dbReference>
<proteinExistence type="predicted"/>
<feature type="chain" id="PRO_5010038460" evidence="3">
    <location>
        <begin position="26"/>
        <end position="424"/>
    </location>
</feature>
<comment type="caution">
    <text evidence="5">The sequence shown here is derived from an EMBL/GenBank/DDBJ whole genome shotgun (WGS) entry which is preliminary data.</text>
</comment>
<dbReference type="Proteomes" id="UP000036851">
    <property type="component" value="Unassembled WGS sequence"/>
</dbReference>
<dbReference type="InterPro" id="IPR008397">
    <property type="entry name" value="Alginate_lyase_dom"/>
</dbReference>
<organism evidence="5 8">
    <name type="scientific">Winslowiella iniecta</name>
    <dbReference type="NCBI Taxonomy" id="1560201"/>
    <lineage>
        <taxon>Bacteria</taxon>
        <taxon>Pseudomonadati</taxon>
        <taxon>Pseudomonadota</taxon>
        <taxon>Gammaproteobacteria</taxon>
        <taxon>Enterobacterales</taxon>
        <taxon>Erwiniaceae</taxon>
        <taxon>Winslowiella</taxon>
    </lineage>
</organism>
<evidence type="ECO:0000259" key="4">
    <source>
        <dbReference type="Pfam" id="PF05426"/>
    </source>
</evidence>
<evidence type="ECO:0000256" key="3">
    <source>
        <dbReference type="SAM" id="SignalP"/>
    </source>
</evidence>
<sequence>MRNRFGCGLLYALWLTLCASFAVQADSLAFLSDTQLAEVKQQLAQQRAAPQTLQAWRALQHQADKALQHPLMSVTDKILTPPSGSKHDYLSLSAYWWPDSSKSDGLPWIRRDGEVNPASKNAQSDGVRLAAFTADVQALTLAWYFSGEQRYADKAIAQLRHWFIAPETRMNPNLNFAQGVPGIADGRASGVLDGRYLATRIVDSLIQLRQAQGWNSSDEQAMHQWMSEYLHWMQTSKLAKKEAQAKNNHGNWYAVQLAALGWYLQQPALIKQMVALAESKLAYQIAADGSQPLELARTRSFHYSYFNLQALTALAELAAKAGAGDLWHYQNAQQAGLIRALDFMAPYSDDARVWPYPSRDRVGVRLIPLLSLADNRLHDKRYQRWIQQANFQPQHQSASQRGVVIQAQRETWLLSLPYGQKPGK</sequence>
<reference evidence="7 8" key="1">
    <citation type="journal article" date="2015" name="Int. J. Syst. Evol. Microbiol.">
        <title>Erwinia iniecta sp. nov., isolated from Russian wheat aphids (Diuraphis noxia).</title>
        <authorList>
            <person name="Campillo T."/>
            <person name="Luna E."/>
            <person name="Portier P."/>
            <person name="Fischer-Le Saux M."/>
            <person name="Lapitan N."/>
            <person name="Tisserat N.A."/>
            <person name="Leach J.E."/>
        </authorList>
    </citation>
    <scope>NUCLEOTIDE SEQUENCE [LARGE SCALE GENOMIC DNA]</scope>
    <source>
        <strain evidence="5 8">B120</strain>
        <strain evidence="6 7">B149</strain>
    </source>
</reference>
<dbReference type="InterPro" id="IPR008929">
    <property type="entry name" value="Chondroitin_lyas"/>
</dbReference>
<evidence type="ECO:0000313" key="7">
    <source>
        <dbReference type="Proteomes" id="UP000036851"/>
    </source>
</evidence>
<evidence type="ECO:0000256" key="1">
    <source>
        <dbReference type="ARBA" id="ARBA00022729"/>
    </source>
</evidence>
<dbReference type="Pfam" id="PF05426">
    <property type="entry name" value="Alginate_lyase"/>
    <property type="match status" value="1"/>
</dbReference>
<dbReference type="EMBL" id="JRXE01000005">
    <property type="protein sequence ID" value="KOC91535.1"/>
    <property type="molecule type" value="Genomic_DNA"/>
</dbReference>
<keyword evidence="8" id="KW-1185">Reference proteome</keyword>
<keyword evidence="1 3" id="KW-0732">Signal</keyword>
<evidence type="ECO:0000313" key="5">
    <source>
        <dbReference type="EMBL" id="KOC91535.1"/>
    </source>
</evidence>